<sequence length="603" mass="66464">MNKKLQAIIYIALLSTVMLSAISCVKEDEPMAEPRGTITGTVTDDDGEPIADVNVTLAGVGEEEITITTESDGKYFFENVTLKTRAVKFSKPGWLTVSHTINPDKFNDENIATADVSLVFASAKITGTIKDGKNGNAPLEGVSISVGVAGTTTTGSDGGYTLENLIVDEYTVTFSKASYESITKTVNPEDFVDGIVAMDITMGSNEILRGLTYDDLLAADKWYYNEYRGGRNADAYPRWDWACNYMSVLDFRGAWQEQNEGTTLQIRNNEDERSNPSDLNVFDSYVYGSKMITEDNKILSLRVSAHNADEANPAYFGVQVVDMSAAAPTAVKVGENRTYASGSYGDVEFDLSEYVGKEVIVAIGIYRQATGDYWKQLVLRAIRFADRKVENWDWLPGNEVIEGWNLTQETVRSTMPHIKKSFTGISPVAGNRDNYVDAYRAWREVDHVAANWFFVPLKKDPEVFPSEGYLIKTRNTPEESSTVPEAYLYSKFSVDAGSNQLTLSTRNFGDNFTYFKLTAIEDDGTVTHLDPQSNTAEEASAAADGCWKFKHGDGGAGNPEGYAAFSYDLSQFDGKDVTLALGVYNVEANTGENKLVIHRIDLN</sequence>
<feature type="chain" id="PRO_5045042055" description="Carboxypeptidase regulatory-like domain-containing protein" evidence="1">
    <location>
        <begin position="21"/>
        <end position="603"/>
    </location>
</feature>
<dbReference type="Proteomes" id="UP000647339">
    <property type="component" value="Unassembled WGS sequence"/>
</dbReference>
<name>A0ABQ1UMU4_9BACT</name>
<gene>
    <name evidence="2" type="ORF">GCM10011339_08030</name>
</gene>
<dbReference type="Gene3D" id="2.60.40.1120">
    <property type="entry name" value="Carboxypeptidase-like, regulatory domain"/>
    <property type="match status" value="2"/>
</dbReference>
<keyword evidence="1" id="KW-0732">Signal</keyword>
<evidence type="ECO:0000313" key="3">
    <source>
        <dbReference type="Proteomes" id="UP000647339"/>
    </source>
</evidence>
<proteinExistence type="predicted"/>
<reference evidence="3" key="1">
    <citation type="journal article" date="2019" name="Int. J. Syst. Evol. Microbiol.">
        <title>The Global Catalogue of Microorganisms (GCM) 10K type strain sequencing project: providing services to taxonomists for standard genome sequencing and annotation.</title>
        <authorList>
            <consortium name="The Broad Institute Genomics Platform"/>
            <consortium name="The Broad Institute Genome Sequencing Center for Infectious Disease"/>
            <person name="Wu L."/>
            <person name="Ma J."/>
        </authorList>
    </citation>
    <scope>NUCLEOTIDE SEQUENCE [LARGE SCALE GENOMIC DNA]</scope>
    <source>
        <strain evidence="3">CGMCC 1.15407</strain>
    </source>
</reference>
<evidence type="ECO:0008006" key="4">
    <source>
        <dbReference type="Google" id="ProtNLM"/>
    </source>
</evidence>
<dbReference type="RefSeq" id="WP_137401101.1">
    <property type="nucleotide sequence ID" value="NZ_BMIU01000002.1"/>
</dbReference>
<evidence type="ECO:0000256" key="1">
    <source>
        <dbReference type="SAM" id="SignalP"/>
    </source>
</evidence>
<dbReference type="PROSITE" id="PS51257">
    <property type="entry name" value="PROKAR_LIPOPROTEIN"/>
    <property type="match status" value="1"/>
</dbReference>
<comment type="caution">
    <text evidence="2">The sequence shown here is derived from an EMBL/GenBank/DDBJ whole genome shotgun (WGS) entry which is preliminary data.</text>
</comment>
<dbReference type="SUPFAM" id="SSF49464">
    <property type="entry name" value="Carboxypeptidase regulatory domain-like"/>
    <property type="match status" value="1"/>
</dbReference>
<protein>
    <recommendedName>
        <fullName evidence="4">Carboxypeptidase regulatory-like domain-containing protein</fullName>
    </recommendedName>
</protein>
<organism evidence="2 3">
    <name type="scientific">Echinicola rosea</name>
    <dbReference type="NCBI Taxonomy" id="1807691"/>
    <lineage>
        <taxon>Bacteria</taxon>
        <taxon>Pseudomonadati</taxon>
        <taxon>Bacteroidota</taxon>
        <taxon>Cytophagia</taxon>
        <taxon>Cytophagales</taxon>
        <taxon>Cyclobacteriaceae</taxon>
        <taxon>Echinicola</taxon>
    </lineage>
</organism>
<dbReference type="InterPro" id="IPR008969">
    <property type="entry name" value="CarboxyPept-like_regulatory"/>
</dbReference>
<dbReference type="SUPFAM" id="SSF49452">
    <property type="entry name" value="Starch-binding domain-like"/>
    <property type="match status" value="1"/>
</dbReference>
<dbReference type="EMBL" id="BMIU01000002">
    <property type="protein sequence ID" value="GGF22293.1"/>
    <property type="molecule type" value="Genomic_DNA"/>
</dbReference>
<dbReference type="Pfam" id="PF13620">
    <property type="entry name" value="CarboxypepD_reg"/>
    <property type="match status" value="2"/>
</dbReference>
<feature type="signal peptide" evidence="1">
    <location>
        <begin position="1"/>
        <end position="20"/>
    </location>
</feature>
<evidence type="ECO:0000313" key="2">
    <source>
        <dbReference type="EMBL" id="GGF22293.1"/>
    </source>
</evidence>
<accession>A0ABQ1UMU4</accession>
<keyword evidence="3" id="KW-1185">Reference proteome</keyword>
<dbReference type="InterPro" id="IPR013784">
    <property type="entry name" value="Carb-bd-like_fold"/>
</dbReference>